<dbReference type="PROSITE" id="PS50073">
    <property type="entry name" value="COPPER_FIST_2"/>
    <property type="match status" value="1"/>
</dbReference>
<feature type="domain" description="Copper-fist" evidence="8">
    <location>
        <begin position="1"/>
        <end position="40"/>
    </location>
</feature>
<dbReference type="OrthoDB" id="5600085at2759"/>
<gene>
    <name evidence="9" type="ORF">KUCA_T00003171001</name>
</gene>
<comment type="subcellular location">
    <subcellularLocation>
        <location evidence="1">Nucleus</location>
    </subcellularLocation>
</comment>
<accession>W6ML41</accession>
<proteinExistence type="predicted"/>
<dbReference type="InterPro" id="IPR036395">
    <property type="entry name" value="Cu_fist_DNA-bd_dom_sf"/>
</dbReference>
<dbReference type="Proteomes" id="UP000019384">
    <property type="component" value="Unassembled WGS sequence"/>
</dbReference>
<evidence type="ECO:0000256" key="4">
    <source>
        <dbReference type="ARBA" id="ARBA00023008"/>
    </source>
</evidence>
<dbReference type="SMART" id="SM01090">
    <property type="entry name" value="Copper-fist"/>
    <property type="match status" value="1"/>
</dbReference>
<dbReference type="AlphaFoldDB" id="W6ML41"/>
<dbReference type="GO" id="GO:0045944">
    <property type="term" value="P:positive regulation of transcription by RNA polymerase II"/>
    <property type="evidence" value="ECO:0007669"/>
    <property type="project" value="TreeGrafter"/>
</dbReference>
<reference evidence="9" key="1">
    <citation type="submission" date="2013-12" db="EMBL/GenBank/DDBJ databases">
        <authorList>
            <person name="Genoscope - CEA"/>
        </authorList>
    </citation>
    <scope>NUCLEOTIDE SEQUENCE</scope>
    <source>
        <strain evidence="9">CBS 1993</strain>
    </source>
</reference>
<dbReference type="GO" id="GO:0006878">
    <property type="term" value="P:intracellular copper ion homeostasis"/>
    <property type="evidence" value="ECO:0007669"/>
    <property type="project" value="TreeGrafter"/>
</dbReference>
<evidence type="ECO:0000256" key="2">
    <source>
        <dbReference type="ARBA" id="ARBA00022723"/>
    </source>
</evidence>
<dbReference type="Gene3D" id="3.90.430.10">
    <property type="entry name" value="Copper fist DNA-binding domain"/>
    <property type="match status" value="1"/>
</dbReference>
<dbReference type="SUPFAM" id="SSF57879">
    <property type="entry name" value="Zinc domain conserved in yeast copper-regulated transcription factors"/>
    <property type="match status" value="1"/>
</dbReference>
<dbReference type="Pfam" id="PF00649">
    <property type="entry name" value="Copper-fist"/>
    <property type="match status" value="1"/>
</dbReference>
<dbReference type="InterPro" id="IPR051763">
    <property type="entry name" value="Copper_Homeo_Regul"/>
</dbReference>
<evidence type="ECO:0000256" key="5">
    <source>
        <dbReference type="ARBA" id="ARBA00023015"/>
    </source>
</evidence>
<keyword evidence="7" id="KW-0539">Nucleus</keyword>
<dbReference type="RefSeq" id="XP_022459190.1">
    <property type="nucleotide sequence ID" value="XM_022601559.1"/>
</dbReference>
<organism evidence="9 10">
    <name type="scientific">Kuraishia capsulata CBS 1993</name>
    <dbReference type="NCBI Taxonomy" id="1382522"/>
    <lineage>
        <taxon>Eukaryota</taxon>
        <taxon>Fungi</taxon>
        <taxon>Dikarya</taxon>
        <taxon>Ascomycota</taxon>
        <taxon>Saccharomycotina</taxon>
        <taxon>Pichiomycetes</taxon>
        <taxon>Pichiales</taxon>
        <taxon>Pichiaceae</taxon>
        <taxon>Kuraishia</taxon>
    </lineage>
</organism>
<dbReference type="SMART" id="SM00412">
    <property type="entry name" value="Cu_FIST"/>
    <property type="match status" value="1"/>
</dbReference>
<dbReference type="InterPro" id="IPR001083">
    <property type="entry name" value="Cu_fist_DNA-bd_dom"/>
</dbReference>
<protein>
    <recommendedName>
        <fullName evidence="8">Copper-fist domain-containing protein</fullName>
    </recommendedName>
</protein>
<keyword evidence="4" id="KW-0186">Copper</keyword>
<keyword evidence="6" id="KW-0804">Transcription</keyword>
<dbReference type="GO" id="GO:0000981">
    <property type="term" value="F:DNA-binding transcription factor activity, RNA polymerase II-specific"/>
    <property type="evidence" value="ECO:0007669"/>
    <property type="project" value="TreeGrafter"/>
</dbReference>
<evidence type="ECO:0000256" key="7">
    <source>
        <dbReference type="ARBA" id="ARBA00023242"/>
    </source>
</evidence>
<keyword evidence="2" id="KW-0479">Metal-binding</keyword>
<dbReference type="GO" id="GO:0005507">
    <property type="term" value="F:copper ion binding"/>
    <property type="evidence" value="ECO:0007669"/>
    <property type="project" value="InterPro"/>
</dbReference>
<dbReference type="EMBL" id="HG793128">
    <property type="protein sequence ID" value="CDK27194.1"/>
    <property type="molecule type" value="Genomic_DNA"/>
</dbReference>
<dbReference type="FunFam" id="3.90.430.10:FF:000001">
    <property type="entry name" value="Copper fist DNA-binding protein"/>
    <property type="match status" value="1"/>
</dbReference>
<evidence type="ECO:0000313" key="10">
    <source>
        <dbReference type="Proteomes" id="UP000019384"/>
    </source>
</evidence>
<evidence type="ECO:0000256" key="1">
    <source>
        <dbReference type="ARBA" id="ARBA00004123"/>
    </source>
</evidence>
<evidence type="ECO:0000259" key="8">
    <source>
        <dbReference type="PROSITE" id="PS50073"/>
    </source>
</evidence>
<sequence length="424" mass="46492">MILVEGEKYACVRCIRGHRSSTCQHTQRTLVLVRSKGRPDKNNKNRVAITAAQIEDSASHDTSTSRVDSCCSGKVNTPVITPKTSCCHKDIYIKHEEGSCCREKKSPNPSAGDSKVEGQNVIVLKATRKQVFNAAKGSFRLLDPVGELNPKTTAGITKSHKGCACCKNSTSQNLSEKFKNMDVSSFDVKRSSSSPNIRLNEDSNQLHSMSEGFTTPVKLEHSLISENRNNITSTTFDMYLCKPCSVPGSCLCQDSDCACDNCFVHNKSPNSMASSLGAPIASIQMQSYNNPNDADSSSYQPSVQGFTLPDSEECSCQEDECSCFQCGIHGIKDGIRVKDGLKVCDPPSPSWKDEYANVFSMLQQKYTPNSTEAVDPNNIFVQLGLDEMENDCCCPDDACDCLTCFKHGRFGEPDILNFTSNETY</sequence>
<dbReference type="GO" id="GO:0005634">
    <property type="term" value="C:nucleus"/>
    <property type="evidence" value="ECO:0007669"/>
    <property type="project" value="UniProtKB-SubCell"/>
</dbReference>
<reference evidence="9" key="2">
    <citation type="submission" date="2014-02" db="EMBL/GenBank/DDBJ databases">
        <title>Complete DNA sequence of /Kuraishia capsulata/ illustrates novel genomic features among budding yeasts (/Saccharomycotina/).</title>
        <authorList>
            <person name="Morales L."/>
            <person name="Noel B."/>
            <person name="Porcel B."/>
            <person name="Marcet-Houben M."/>
            <person name="Hullo M-F."/>
            <person name="Sacerdot C."/>
            <person name="Tekaia F."/>
            <person name="Leh-Louis V."/>
            <person name="Despons L."/>
            <person name="Khanna V."/>
            <person name="Aury J-M."/>
            <person name="Barbe V."/>
            <person name="Couloux A."/>
            <person name="Labadie K."/>
            <person name="Pelletier E."/>
            <person name="Souciet J-L."/>
            <person name="Boekhout T."/>
            <person name="Gabaldon T."/>
            <person name="Wincker P."/>
            <person name="Dujon B."/>
        </authorList>
    </citation>
    <scope>NUCLEOTIDE SEQUENCE</scope>
    <source>
        <strain evidence="9">CBS 1993</strain>
    </source>
</reference>
<evidence type="ECO:0000313" key="9">
    <source>
        <dbReference type="EMBL" id="CDK27194.1"/>
    </source>
</evidence>
<keyword evidence="10" id="KW-1185">Reference proteome</keyword>
<keyword evidence="3" id="KW-0862">Zinc</keyword>
<keyword evidence="5" id="KW-0805">Transcription regulation</keyword>
<dbReference type="GO" id="GO:0000978">
    <property type="term" value="F:RNA polymerase II cis-regulatory region sequence-specific DNA binding"/>
    <property type="evidence" value="ECO:0007669"/>
    <property type="project" value="TreeGrafter"/>
</dbReference>
<evidence type="ECO:0000256" key="6">
    <source>
        <dbReference type="ARBA" id="ARBA00023163"/>
    </source>
</evidence>
<name>W6ML41_9ASCO</name>
<dbReference type="GO" id="GO:0006879">
    <property type="term" value="P:intracellular iron ion homeostasis"/>
    <property type="evidence" value="ECO:0007669"/>
    <property type="project" value="TreeGrafter"/>
</dbReference>
<dbReference type="PROSITE" id="PS01119">
    <property type="entry name" value="COPPER_FIST_1"/>
    <property type="match status" value="1"/>
</dbReference>
<dbReference type="PANTHER" id="PTHR28088:SF5">
    <property type="entry name" value="TRANSCRIPTIONAL ACTIVATOR HAA1-RELATED"/>
    <property type="match status" value="1"/>
</dbReference>
<dbReference type="PRINTS" id="PR00617">
    <property type="entry name" value="COPPERFIST"/>
</dbReference>
<dbReference type="GeneID" id="34520578"/>
<evidence type="ECO:0000256" key="3">
    <source>
        <dbReference type="ARBA" id="ARBA00022833"/>
    </source>
</evidence>
<dbReference type="PANTHER" id="PTHR28088">
    <property type="entry name" value="TRANSCRIPTIONAL ACTIVATOR HAA1-RELATED"/>
    <property type="match status" value="1"/>
</dbReference>
<dbReference type="HOGENOM" id="CLU_031396_0_0_1"/>